<dbReference type="Proteomes" id="UP001374584">
    <property type="component" value="Unassembled WGS sequence"/>
</dbReference>
<feature type="compositionally biased region" description="Polar residues" evidence="1">
    <location>
        <begin position="114"/>
        <end position="126"/>
    </location>
</feature>
<dbReference type="PANTHER" id="PTHR48210:SF1">
    <property type="entry name" value="OS05G0352800 PROTEIN"/>
    <property type="match status" value="1"/>
</dbReference>
<feature type="chain" id="PRO_5042988708" evidence="2">
    <location>
        <begin position="26"/>
        <end position="151"/>
    </location>
</feature>
<feature type="compositionally biased region" description="Basic and acidic residues" evidence="1">
    <location>
        <begin position="141"/>
        <end position="151"/>
    </location>
</feature>
<organism evidence="3 4">
    <name type="scientific">Phaseolus coccineus</name>
    <name type="common">Scarlet runner bean</name>
    <name type="synonym">Phaseolus multiflorus</name>
    <dbReference type="NCBI Taxonomy" id="3886"/>
    <lineage>
        <taxon>Eukaryota</taxon>
        <taxon>Viridiplantae</taxon>
        <taxon>Streptophyta</taxon>
        <taxon>Embryophyta</taxon>
        <taxon>Tracheophyta</taxon>
        <taxon>Spermatophyta</taxon>
        <taxon>Magnoliopsida</taxon>
        <taxon>eudicotyledons</taxon>
        <taxon>Gunneridae</taxon>
        <taxon>Pentapetalae</taxon>
        <taxon>rosids</taxon>
        <taxon>fabids</taxon>
        <taxon>Fabales</taxon>
        <taxon>Fabaceae</taxon>
        <taxon>Papilionoideae</taxon>
        <taxon>50 kb inversion clade</taxon>
        <taxon>NPAAA clade</taxon>
        <taxon>indigoferoid/millettioid clade</taxon>
        <taxon>Phaseoleae</taxon>
        <taxon>Phaseolus</taxon>
    </lineage>
</organism>
<evidence type="ECO:0000256" key="1">
    <source>
        <dbReference type="SAM" id="MobiDB-lite"/>
    </source>
</evidence>
<reference evidence="3 4" key="1">
    <citation type="submission" date="2024-01" db="EMBL/GenBank/DDBJ databases">
        <title>The genomes of 5 underutilized Papilionoideae crops provide insights into root nodulation and disease resistanc.</title>
        <authorList>
            <person name="Jiang F."/>
        </authorList>
    </citation>
    <scope>NUCLEOTIDE SEQUENCE [LARGE SCALE GENOMIC DNA]</scope>
    <source>
        <strain evidence="3">JINMINGXINNONG_FW02</strain>
        <tissue evidence="3">Leaves</tissue>
    </source>
</reference>
<dbReference type="PANTHER" id="PTHR48210">
    <property type="entry name" value="OS05G0352800 PROTEIN"/>
    <property type="match status" value="1"/>
</dbReference>
<proteinExistence type="predicted"/>
<dbReference type="AlphaFoldDB" id="A0AAN9M202"/>
<keyword evidence="2" id="KW-0732">Signal</keyword>
<comment type="caution">
    <text evidence="3">The sequence shown here is derived from an EMBL/GenBank/DDBJ whole genome shotgun (WGS) entry which is preliminary data.</text>
</comment>
<feature type="region of interest" description="Disordered" evidence="1">
    <location>
        <begin position="114"/>
        <end position="151"/>
    </location>
</feature>
<keyword evidence="4" id="KW-1185">Reference proteome</keyword>
<evidence type="ECO:0000313" key="3">
    <source>
        <dbReference type="EMBL" id="KAK7346332.1"/>
    </source>
</evidence>
<evidence type="ECO:0000313" key="4">
    <source>
        <dbReference type="Proteomes" id="UP001374584"/>
    </source>
</evidence>
<feature type="signal peptide" evidence="2">
    <location>
        <begin position="1"/>
        <end position="25"/>
    </location>
</feature>
<sequence length="151" mass="17066">MIYCFWALPYNIVLVKLIACHYCSSSNLVGLIHRTKLSHSRYLQSNSREGRIGNFVRLTYTMKETKEDNETEDNKQASADVLFHYSRFALACIGCKIRPFNLRLHLMKEISGMPSSLNRESPQNAASPDPMGESSSTGTARLDRGDSFRAL</sequence>
<name>A0AAN9M202_PHACN</name>
<protein>
    <submittedName>
        <fullName evidence="3">Uncharacterized protein</fullName>
    </submittedName>
</protein>
<dbReference type="EMBL" id="JAYMYR010000008">
    <property type="protein sequence ID" value="KAK7346332.1"/>
    <property type="molecule type" value="Genomic_DNA"/>
</dbReference>
<gene>
    <name evidence="3" type="ORF">VNO80_20849</name>
</gene>
<evidence type="ECO:0000256" key="2">
    <source>
        <dbReference type="SAM" id="SignalP"/>
    </source>
</evidence>
<accession>A0AAN9M202</accession>